<dbReference type="STRING" id="400682.A0A1X7SNG4"/>
<accession>A0A1X7SNG4</accession>
<evidence type="ECO:0000313" key="1">
    <source>
        <dbReference type="EnsemblMetazoa" id="Aqu2.1.03632_001"/>
    </source>
</evidence>
<dbReference type="InParanoid" id="A0A1X7SNG4"/>
<proteinExistence type="predicted"/>
<protein>
    <submittedName>
        <fullName evidence="1">Uncharacterized protein</fullName>
    </submittedName>
</protein>
<reference evidence="1" key="1">
    <citation type="submission" date="2017-05" db="UniProtKB">
        <authorList>
            <consortium name="EnsemblMetazoa"/>
        </authorList>
    </citation>
    <scope>IDENTIFICATION</scope>
</reference>
<name>A0A1X7SNG4_AMPQE</name>
<sequence length="296" mass="32955">MIPSTYCIDSSIDSTHTPVTDDAVIPPSPYMISSTNFIDSSISSNTSCYTSTPTPIASVVPALSVCSQLLSCDSSVSANMAQSNVSPTVTVVRRSTKRTDVMNIHTPSRKRALSSFSRGNDMTAIRECFQNQKIRPNIIRKVGQLIRKEIKALSSSNSILKSKSSADLKQFRWNAIYDDLRDKAPFFLSIMESATKTRATRKNTCAVICLCTTILLKYRYRELNFVQKIISLILYASHASKEVFSRLMPLELVVSRSTVISLVDEFGKDHDALVKTWQSNITNSLALINPRFHLVL</sequence>
<organism evidence="1">
    <name type="scientific">Amphimedon queenslandica</name>
    <name type="common">Sponge</name>
    <dbReference type="NCBI Taxonomy" id="400682"/>
    <lineage>
        <taxon>Eukaryota</taxon>
        <taxon>Metazoa</taxon>
        <taxon>Porifera</taxon>
        <taxon>Demospongiae</taxon>
        <taxon>Heteroscleromorpha</taxon>
        <taxon>Haplosclerida</taxon>
        <taxon>Niphatidae</taxon>
        <taxon>Amphimedon</taxon>
    </lineage>
</organism>
<dbReference type="EnsemblMetazoa" id="Aqu2.1.03632_001">
    <property type="protein sequence ID" value="Aqu2.1.03632_001"/>
    <property type="gene ID" value="Aqu2.1.03632"/>
</dbReference>
<dbReference type="OrthoDB" id="2016582at2759"/>
<dbReference type="AlphaFoldDB" id="A0A1X7SNG4"/>